<reference evidence="5" key="1">
    <citation type="journal article" date="2020" name="Cell">
        <title>Large-Scale Comparative Analyses of Tick Genomes Elucidate Their Genetic Diversity and Vector Capacities.</title>
        <authorList>
            <consortium name="Tick Genome and Microbiome Consortium (TIGMIC)"/>
            <person name="Jia N."/>
            <person name="Wang J."/>
            <person name="Shi W."/>
            <person name="Du L."/>
            <person name="Sun Y."/>
            <person name="Zhan W."/>
            <person name="Jiang J.F."/>
            <person name="Wang Q."/>
            <person name="Zhang B."/>
            <person name="Ji P."/>
            <person name="Bell-Sakyi L."/>
            <person name="Cui X.M."/>
            <person name="Yuan T.T."/>
            <person name="Jiang B.G."/>
            <person name="Yang W.F."/>
            <person name="Lam T.T."/>
            <person name="Chang Q.C."/>
            <person name="Ding S.J."/>
            <person name="Wang X.J."/>
            <person name="Zhu J.G."/>
            <person name="Ruan X.D."/>
            <person name="Zhao L."/>
            <person name="Wei J.T."/>
            <person name="Ye R.Z."/>
            <person name="Que T.C."/>
            <person name="Du C.H."/>
            <person name="Zhou Y.H."/>
            <person name="Cheng J.X."/>
            <person name="Dai P.F."/>
            <person name="Guo W.B."/>
            <person name="Han X.H."/>
            <person name="Huang E.J."/>
            <person name="Li L.F."/>
            <person name="Wei W."/>
            <person name="Gao Y.C."/>
            <person name="Liu J.Z."/>
            <person name="Shao H.Z."/>
            <person name="Wang X."/>
            <person name="Wang C.C."/>
            <person name="Yang T.C."/>
            <person name="Huo Q.B."/>
            <person name="Li W."/>
            <person name="Chen H.Y."/>
            <person name="Chen S.E."/>
            <person name="Zhou L.G."/>
            <person name="Ni X.B."/>
            <person name="Tian J.H."/>
            <person name="Sheng Y."/>
            <person name="Liu T."/>
            <person name="Pan Y.S."/>
            <person name="Xia L.Y."/>
            <person name="Li J."/>
            <person name="Zhao F."/>
            <person name="Cao W.C."/>
        </authorList>
    </citation>
    <scope>NUCLEOTIDE SEQUENCE</scope>
    <source>
        <strain evidence="5">Rsan-2018</strain>
    </source>
</reference>
<dbReference type="Pfam" id="PF16486">
    <property type="entry name" value="ArgoN"/>
    <property type="match status" value="1"/>
</dbReference>
<evidence type="ECO:0000313" key="6">
    <source>
        <dbReference type="Proteomes" id="UP000821837"/>
    </source>
</evidence>
<dbReference type="Gene3D" id="3.40.50.2300">
    <property type="match status" value="1"/>
</dbReference>
<gene>
    <name evidence="5" type="ORF">HPB52_006954</name>
</gene>
<dbReference type="Pfam" id="PF16488">
    <property type="entry name" value="ArgoL2"/>
    <property type="match status" value="1"/>
</dbReference>
<feature type="compositionally biased region" description="Low complexity" evidence="2">
    <location>
        <begin position="19"/>
        <end position="31"/>
    </location>
</feature>
<protein>
    <submittedName>
        <fullName evidence="5">Uncharacterized protein</fullName>
    </submittedName>
</protein>
<feature type="region of interest" description="Disordered" evidence="2">
    <location>
        <begin position="1"/>
        <end position="103"/>
    </location>
</feature>
<dbReference type="OMA" id="YQPREYQ"/>
<dbReference type="InterPro" id="IPR036085">
    <property type="entry name" value="PAZ_dom_sf"/>
</dbReference>
<organism evidence="5 6">
    <name type="scientific">Rhipicephalus sanguineus</name>
    <name type="common">Brown dog tick</name>
    <name type="synonym">Ixodes sanguineus</name>
    <dbReference type="NCBI Taxonomy" id="34632"/>
    <lineage>
        <taxon>Eukaryota</taxon>
        <taxon>Metazoa</taxon>
        <taxon>Ecdysozoa</taxon>
        <taxon>Arthropoda</taxon>
        <taxon>Chelicerata</taxon>
        <taxon>Arachnida</taxon>
        <taxon>Acari</taxon>
        <taxon>Parasitiformes</taxon>
        <taxon>Ixodida</taxon>
        <taxon>Ixodoidea</taxon>
        <taxon>Ixodidae</taxon>
        <taxon>Rhipicephalinae</taxon>
        <taxon>Rhipicephalus</taxon>
        <taxon>Rhipicephalus</taxon>
    </lineage>
</organism>
<dbReference type="InterPro" id="IPR045246">
    <property type="entry name" value="Piwi_ago-like"/>
</dbReference>
<dbReference type="Pfam" id="PF08699">
    <property type="entry name" value="ArgoL1"/>
    <property type="match status" value="1"/>
</dbReference>
<comment type="similarity">
    <text evidence="1">Belongs to the argonaute family.</text>
</comment>
<dbReference type="SMART" id="SM00950">
    <property type="entry name" value="Piwi"/>
    <property type="match status" value="1"/>
</dbReference>
<sequence length="961" mass="107694">MPGESGRTTGQGRGRGKKSAPGVASPPAGAACNGFVQALKQRLESDPPTVNGHSNGFVSNGHRTTTGGTAAGRPPGSMSPTSPPATTPPRTGTELALTAGGSPNDEMRIREVALTLPSHFPRRPAHGTLGRLIQLMANHFSIEIPDGSIYHYDVEITSTEEARVPEQKRYRCLSTKINRTVIELLVKKYRGELSDCIPAFDGRKNLYTRRQLNFRERIFSVDLEENQRIQRFTVKIQYAATVNLDALNAVYKKRTHNVPQEVIQAIDIVVRHGPSIKLTPVGRSFFKPPYETYALGGGREVWFGYYTSVRPAQWKPMLNVDVSATAFYEPLPLVNFMCKIFGGRRVMTPSEFRPLSESQHARLNKELKGLRIKVTHLPYPRKYKVVRVTRSSASAISFDTDEGASVTVSQYFGQRYAPLQYPHLPCVQSGRPEHPVYIPFEVCELVEGQHCRKKLDENQTAEMIKRTAKPPAQRFQEICQSVRDLVNSSEDYLREFGIKISTDLTQLKGRVLDPPTLVFEHSSVIKPRDGTWDLRGQHFYNPATMDRWTVVSMSRSAPRDSVDNFVKMLVRIGKELGMRIHQPLDISAADPNRRPIRSILCEQLKNHGGLQMVVLVIAKTTNYAEIKQVAETELGLRTQCVLDNNVVRKCNAPLVQNLLQKINAKMGGTNNSLLSQEKPSLFRTPVIVIGADVSHPSPGDRVRPSIAACVGSLDATPSKFHSSIRIQMEQDKGNVDIIRELKEMVKELLRAFYRATRQKPQRIVFYRDGVSESQFLEVRNREVSAIRQACKEMSPNEMYEPPLTFIVVQKRHHTRFMPANERDGVGKCRNVPPGTTVDSVVTHPLDFDFFLCSHFGIQGTSRPAHYYVVWDDSNFTADELQKLSYYLCHTYARCARSVSIPAPVYYAHLAAYRAKNHIVSKVDVPSSGSDSSGGSGDNVAPIQYAEAVRVLDELRTSMYFV</sequence>
<dbReference type="InterPro" id="IPR032472">
    <property type="entry name" value="ArgoL2"/>
</dbReference>
<dbReference type="PROSITE" id="PS51257">
    <property type="entry name" value="PROKAR_LIPOPROTEIN"/>
    <property type="match status" value="1"/>
</dbReference>
<feature type="compositionally biased region" description="Low complexity" evidence="2">
    <location>
        <begin position="63"/>
        <end position="80"/>
    </location>
</feature>
<dbReference type="PROSITE" id="PS50821">
    <property type="entry name" value="PAZ"/>
    <property type="match status" value="1"/>
</dbReference>
<dbReference type="VEuPathDB" id="VectorBase:RSAN_035337"/>
<dbReference type="Gene3D" id="2.170.260.10">
    <property type="entry name" value="paz domain"/>
    <property type="match status" value="1"/>
</dbReference>
<dbReference type="InterPro" id="IPR012337">
    <property type="entry name" value="RNaseH-like_sf"/>
</dbReference>
<dbReference type="PROSITE" id="PS50822">
    <property type="entry name" value="PIWI"/>
    <property type="match status" value="1"/>
</dbReference>
<evidence type="ECO:0000259" key="3">
    <source>
        <dbReference type="PROSITE" id="PS50821"/>
    </source>
</evidence>
<feature type="domain" description="PAZ" evidence="3">
    <location>
        <begin position="332"/>
        <end position="447"/>
    </location>
</feature>
<keyword evidence="6" id="KW-1185">Reference proteome</keyword>
<dbReference type="Pfam" id="PF02171">
    <property type="entry name" value="Piwi"/>
    <property type="match status" value="1"/>
</dbReference>
<feature type="compositionally biased region" description="Polar residues" evidence="2">
    <location>
        <begin position="51"/>
        <end position="62"/>
    </location>
</feature>
<name>A0A9D4PIS8_RHISA</name>
<dbReference type="PANTHER" id="PTHR22891">
    <property type="entry name" value="EUKARYOTIC TRANSLATION INITIATION FACTOR 2C"/>
    <property type="match status" value="1"/>
</dbReference>
<evidence type="ECO:0000256" key="2">
    <source>
        <dbReference type="SAM" id="MobiDB-lite"/>
    </source>
</evidence>
<accession>A0A9D4PIS8</accession>
<proteinExistence type="inferred from homology"/>
<dbReference type="Pfam" id="PF16487">
    <property type="entry name" value="ArgoMid"/>
    <property type="match status" value="1"/>
</dbReference>
<evidence type="ECO:0000259" key="4">
    <source>
        <dbReference type="PROSITE" id="PS50822"/>
    </source>
</evidence>
<dbReference type="AlphaFoldDB" id="A0A9D4PIS8"/>
<dbReference type="InterPro" id="IPR032474">
    <property type="entry name" value="Argonaute_N"/>
</dbReference>
<dbReference type="InterPro" id="IPR032473">
    <property type="entry name" value="Argonaute_Mid_dom"/>
</dbReference>
<dbReference type="Proteomes" id="UP000821837">
    <property type="component" value="Unassembled WGS sequence"/>
</dbReference>
<dbReference type="InterPro" id="IPR003165">
    <property type="entry name" value="Piwi"/>
</dbReference>
<dbReference type="GO" id="GO:0034587">
    <property type="term" value="P:piRNA processing"/>
    <property type="evidence" value="ECO:0007669"/>
    <property type="project" value="UniProtKB-ARBA"/>
</dbReference>
<dbReference type="SMART" id="SM00949">
    <property type="entry name" value="PAZ"/>
    <property type="match status" value="1"/>
</dbReference>
<reference evidence="5" key="2">
    <citation type="submission" date="2021-09" db="EMBL/GenBank/DDBJ databases">
        <authorList>
            <person name="Jia N."/>
            <person name="Wang J."/>
            <person name="Shi W."/>
            <person name="Du L."/>
            <person name="Sun Y."/>
            <person name="Zhan W."/>
            <person name="Jiang J."/>
            <person name="Wang Q."/>
            <person name="Zhang B."/>
            <person name="Ji P."/>
            <person name="Sakyi L.B."/>
            <person name="Cui X."/>
            <person name="Yuan T."/>
            <person name="Jiang B."/>
            <person name="Yang W."/>
            <person name="Lam T.T.-Y."/>
            <person name="Chang Q."/>
            <person name="Ding S."/>
            <person name="Wang X."/>
            <person name="Zhu J."/>
            <person name="Ruan X."/>
            <person name="Zhao L."/>
            <person name="Wei J."/>
            <person name="Que T."/>
            <person name="Du C."/>
            <person name="Cheng J."/>
            <person name="Dai P."/>
            <person name="Han X."/>
            <person name="Huang E."/>
            <person name="Gao Y."/>
            <person name="Liu J."/>
            <person name="Shao H."/>
            <person name="Ye R."/>
            <person name="Li L."/>
            <person name="Wei W."/>
            <person name="Wang X."/>
            <person name="Wang C."/>
            <person name="Huo Q."/>
            <person name="Li W."/>
            <person name="Guo W."/>
            <person name="Chen H."/>
            <person name="Chen S."/>
            <person name="Zhou L."/>
            <person name="Zhou L."/>
            <person name="Ni X."/>
            <person name="Tian J."/>
            <person name="Zhou Y."/>
            <person name="Sheng Y."/>
            <person name="Liu T."/>
            <person name="Pan Y."/>
            <person name="Xia L."/>
            <person name="Li J."/>
            <person name="Zhao F."/>
            <person name="Cao W."/>
        </authorList>
    </citation>
    <scope>NUCLEOTIDE SEQUENCE</scope>
    <source>
        <strain evidence="5">Rsan-2018</strain>
        <tissue evidence="5">Larvae</tissue>
    </source>
</reference>
<dbReference type="CDD" id="cd04657">
    <property type="entry name" value="Piwi_ago-like"/>
    <property type="match status" value="1"/>
</dbReference>
<dbReference type="EMBL" id="JABSTV010001253">
    <property type="protein sequence ID" value="KAH7943333.1"/>
    <property type="molecule type" value="Genomic_DNA"/>
</dbReference>
<dbReference type="InterPro" id="IPR003100">
    <property type="entry name" value="PAZ_dom"/>
</dbReference>
<dbReference type="SMART" id="SM01163">
    <property type="entry name" value="DUF1785"/>
    <property type="match status" value="1"/>
</dbReference>
<dbReference type="InterPro" id="IPR014811">
    <property type="entry name" value="ArgoL1"/>
</dbReference>
<dbReference type="InterPro" id="IPR036397">
    <property type="entry name" value="RNaseH_sf"/>
</dbReference>
<dbReference type="CDD" id="cd02846">
    <property type="entry name" value="PAZ_argonaute_like"/>
    <property type="match status" value="1"/>
</dbReference>
<dbReference type="SUPFAM" id="SSF101690">
    <property type="entry name" value="PAZ domain"/>
    <property type="match status" value="1"/>
</dbReference>
<dbReference type="SUPFAM" id="SSF53098">
    <property type="entry name" value="Ribonuclease H-like"/>
    <property type="match status" value="1"/>
</dbReference>
<feature type="domain" description="Piwi" evidence="4">
    <location>
        <begin position="612"/>
        <end position="919"/>
    </location>
</feature>
<evidence type="ECO:0000313" key="5">
    <source>
        <dbReference type="EMBL" id="KAH7943333.1"/>
    </source>
</evidence>
<dbReference type="GO" id="GO:0003723">
    <property type="term" value="F:RNA binding"/>
    <property type="evidence" value="ECO:0007669"/>
    <property type="project" value="InterPro"/>
</dbReference>
<feature type="compositionally biased region" description="Low complexity" evidence="2">
    <location>
        <begin position="1"/>
        <end position="10"/>
    </location>
</feature>
<dbReference type="OrthoDB" id="6422329at2759"/>
<dbReference type="Pfam" id="PF02170">
    <property type="entry name" value="PAZ"/>
    <property type="match status" value="1"/>
</dbReference>
<comment type="caution">
    <text evidence="5">The sequence shown here is derived from an EMBL/GenBank/DDBJ whole genome shotgun (WGS) entry which is preliminary data.</text>
</comment>
<evidence type="ECO:0000256" key="1">
    <source>
        <dbReference type="RuleBase" id="RU361178"/>
    </source>
</evidence>
<dbReference type="Gene3D" id="3.30.420.10">
    <property type="entry name" value="Ribonuclease H-like superfamily/Ribonuclease H"/>
    <property type="match status" value="1"/>
</dbReference>